<dbReference type="GO" id="GO:0003954">
    <property type="term" value="F:NADH dehydrogenase activity"/>
    <property type="evidence" value="ECO:0007669"/>
    <property type="project" value="InterPro"/>
</dbReference>
<keyword evidence="3" id="KW-0274">FAD</keyword>
<feature type="domain" description="FAD/NAD(P)-binding" evidence="6">
    <location>
        <begin position="11"/>
        <end position="343"/>
    </location>
</feature>
<keyword evidence="2" id="KW-0285">Flavoprotein</keyword>
<evidence type="ECO:0000256" key="2">
    <source>
        <dbReference type="ARBA" id="ARBA00022630"/>
    </source>
</evidence>
<dbReference type="Pfam" id="PF07992">
    <property type="entry name" value="Pyr_redox_2"/>
    <property type="match status" value="1"/>
</dbReference>
<keyword evidence="8" id="KW-1185">Reference proteome</keyword>
<gene>
    <name evidence="7" type="ORF">EURHEDRAFT_517678</name>
</gene>
<dbReference type="InterPro" id="IPR045024">
    <property type="entry name" value="NDH-2"/>
</dbReference>
<dbReference type="STRING" id="1388766.A0A017S605"/>
<dbReference type="GeneID" id="63701710"/>
<dbReference type="SUPFAM" id="SSF51905">
    <property type="entry name" value="FAD/NAD(P)-binding domain"/>
    <property type="match status" value="2"/>
</dbReference>
<accession>A0A017S605</accession>
<dbReference type="Gene3D" id="3.50.50.100">
    <property type="match status" value="1"/>
</dbReference>
<dbReference type="Proteomes" id="UP000019804">
    <property type="component" value="Unassembled WGS sequence"/>
</dbReference>
<comment type="similarity">
    <text evidence="1">Belongs to the NADH dehydrogenase family.</text>
</comment>
<reference evidence="8" key="1">
    <citation type="journal article" date="2014" name="Nat. Commun.">
        <title>Genomic adaptations of the halophilic Dead Sea filamentous fungus Eurotium rubrum.</title>
        <authorList>
            <person name="Kis-Papo T."/>
            <person name="Weig A.R."/>
            <person name="Riley R."/>
            <person name="Persoh D."/>
            <person name="Salamov A."/>
            <person name="Sun H."/>
            <person name="Lipzen A."/>
            <person name="Wasser S.P."/>
            <person name="Rambold G."/>
            <person name="Grigoriev I.V."/>
            <person name="Nevo E."/>
        </authorList>
    </citation>
    <scope>NUCLEOTIDE SEQUENCE [LARGE SCALE GENOMIC DNA]</scope>
    <source>
        <strain evidence="8">CBS 135680</strain>
    </source>
</reference>
<dbReference type="PANTHER" id="PTHR43706">
    <property type="entry name" value="NADH DEHYDROGENASE"/>
    <property type="match status" value="1"/>
</dbReference>
<evidence type="ECO:0000313" key="8">
    <source>
        <dbReference type="Proteomes" id="UP000019804"/>
    </source>
</evidence>
<evidence type="ECO:0000256" key="5">
    <source>
        <dbReference type="ARBA" id="ARBA00023027"/>
    </source>
</evidence>
<evidence type="ECO:0000313" key="7">
    <source>
        <dbReference type="EMBL" id="EYE92402.1"/>
    </source>
</evidence>
<dbReference type="HOGENOM" id="CLU_021377_1_2_1"/>
<keyword evidence="5" id="KW-0520">NAD</keyword>
<dbReference type="InterPro" id="IPR036188">
    <property type="entry name" value="FAD/NAD-bd_sf"/>
</dbReference>
<evidence type="ECO:0000256" key="3">
    <source>
        <dbReference type="ARBA" id="ARBA00022827"/>
    </source>
</evidence>
<dbReference type="InterPro" id="IPR023753">
    <property type="entry name" value="FAD/NAD-binding_dom"/>
</dbReference>
<evidence type="ECO:0000259" key="6">
    <source>
        <dbReference type="Pfam" id="PF07992"/>
    </source>
</evidence>
<proteinExistence type="inferred from homology"/>
<dbReference type="OrthoDB" id="3244603at2759"/>
<evidence type="ECO:0000256" key="4">
    <source>
        <dbReference type="ARBA" id="ARBA00023002"/>
    </source>
</evidence>
<dbReference type="GO" id="GO:0005739">
    <property type="term" value="C:mitochondrion"/>
    <property type="evidence" value="ECO:0007669"/>
    <property type="project" value="TreeGrafter"/>
</dbReference>
<dbReference type="RefSeq" id="XP_040636090.1">
    <property type="nucleotide sequence ID" value="XM_040786586.1"/>
</dbReference>
<dbReference type="AlphaFoldDB" id="A0A017S605"/>
<evidence type="ECO:0000256" key="1">
    <source>
        <dbReference type="ARBA" id="ARBA00005272"/>
    </source>
</evidence>
<protein>
    <submittedName>
        <fullName evidence="7">FAD/NAD(P)-binding domain-containing protein</fullName>
    </submittedName>
</protein>
<keyword evidence="4" id="KW-0560">Oxidoreductase</keyword>
<dbReference type="PRINTS" id="PR00368">
    <property type="entry name" value="FADPNR"/>
</dbReference>
<sequence>MDHHCHHHKERVAIIGTGWAGYALSHGLDLNKYCVIVVSPDTTSNMTPLLASVACGLFDFRIAQEPIRRKSRDIKYIKACVTHIDFEEKMLGCHPAFSHLAMTESRDREFGVHYDKVVIAPGTINNTFNIPGVAEHAYFLKTVRDAQAIRNRISEMFEMASIPAIPEDKQRQLLNVIIVGGGPTGIEMAAELTDLFQYDYTQLYPHLRDKMRVSVHTVSHKILSPYDANLQEYATQSLNRNNVWVKFDSHITNVTADTIETEEEGRIGYGLLVWATGDKSTPLVDSLDVSKSSHGMHRILTDSRLRVLRKDNTVNTDAYALGDAADIDGKSLPPTAEVALQKADYLIHQFNTFPAPDIEPGVPFRYQQRQLVTYTGRKDGVVAGKKEYSGYGAWLSWRSGDLMWTRSWRRKIMICMTWVLNWWGGRDIARN</sequence>
<name>A0A017S605_ASPRC</name>
<organism evidence="7 8">
    <name type="scientific">Aspergillus ruber (strain CBS 135680)</name>
    <dbReference type="NCBI Taxonomy" id="1388766"/>
    <lineage>
        <taxon>Eukaryota</taxon>
        <taxon>Fungi</taxon>
        <taxon>Dikarya</taxon>
        <taxon>Ascomycota</taxon>
        <taxon>Pezizomycotina</taxon>
        <taxon>Eurotiomycetes</taxon>
        <taxon>Eurotiomycetidae</taxon>
        <taxon>Eurotiales</taxon>
        <taxon>Aspergillaceae</taxon>
        <taxon>Aspergillus</taxon>
        <taxon>Aspergillus subgen. Aspergillus</taxon>
    </lineage>
</organism>
<dbReference type="PANTHER" id="PTHR43706:SF17">
    <property type="entry name" value="NADH DEHYDROGENASE (EUROFUNG)"/>
    <property type="match status" value="1"/>
</dbReference>
<dbReference type="EMBL" id="KK088437">
    <property type="protein sequence ID" value="EYE92402.1"/>
    <property type="molecule type" value="Genomic_DNA"/>
</dbReference>